<comment type="caution">
    <text evidence="1">The sequence shown here is derived from an EMBL/GenBank/DDBJ whole genome shotgun (WGS) entry which is preliminary data.</text>
</comment>
<name>A0A9P7QY40_9PEZI</name>
<dbReference type="Proteomes" id="UP000699042">
    <property type="component" value="Unassembled WGS sequence"/>
</dbReference>
<gene>
    <name evidence="1" type="ORF">JMJ77_011550</name>
</gene>
<proteinExistence type="predicted"/>
<dbReference type="AlphaFoldDB" id="A0A9P7QY40"/>
<evidence type="ECO:0000313" key="2">
    <source>
        <dbReference type="Proteomes" id="UP000699042"/>
    </source>
</evidence>
<protein>
    <submittedName>
        <fullName evidence="1">Fungal cellulose binding domain-containing protein</fullName>
    </submittedName>
</protein>
<dbReference type="EMBL" id="JAESDN010000011">
    <property type="protein sequence ID" value="KAG7043728.1"/>
    <property type="molecule type" value="Genomic_DNA"/>
</dbReference>
<sequence length="133" mass="15437">MHLELPTLSHVTVGEVVNLLSQVRFSWIESWTLLCCRIFRQTLEPFQTLYGVSSGKAPSNRGGFDTRGFSSKGALAERKNPAFLEISALWWDYWYIRKRELRERPQMRRLRSETEPILVAKRPAKVAARCALR</sequence>
<evidence type="ECO:0000313" key="1">
    <source>
        <dbReference type="EMBL" id="KAG7043728.1"/>
    </source>
</evidence>
<organism evidence="1 2">
    <name type="scientific">Colletotrichum scovillei</name>
    <dbReference type="NCBI Taxonomy" id="1209932"/>
    <lineage>
        <taxon>Eukaryota</taxon>
        <taxon>Fungi</taxon>
        <taxon>Dikarya</taxon>
        <taxon>Ascomycota</taxon>
        <taxon>Pezizomycotina</taxon>
        <taxon>Sordariomycetes</taxon>
        <taxon>Hypocreomycetidae</taxon>
        <taxon>Glomerellales</taxon>
        <taxon>Glomerellaceae</taxon>
        <taxon>Colletotrichum</taxon>
        <taxon>Colletotrichum acutatum species complex</taxon>
    </lineage>
</organism>
<accession>A0A9P7QY40</accession>
<keyword evidence="2" id="KW-1185">Reference proteome</keyword>
<reference evidence="1" key="1">
    <citation type="submission" date="2021-05" db="EMBL/GenBank/DDBJ databases">
        <title>Comparative genomics of three Colletotrichum scovillei strains and genetic complementation revealed genes involved fungal growth and virulence on chili pepper.</title>
        <authorList>
            <person name="Hsieh D.-K."/>
            <person name="Chuang S.-C."/>
            <person name="Chen C.-Y."/>
            <person name="Chao Y.-T."/>
            <person name="Lu M.-Y.J."/>
            <person name="Lee M.-H."/>
            <person name="Shih M.-C."/>
        </authorList>
    </citation>
    <scope>NUCLEOTIDE SEQUENCE</scope>
    <source>
        <strain evidence="1">Coll-153</strain>
    </source>
</reference>